<feature type="region of interest" description="Disordered" evidence="7">
    <location>
        <begin position="302"/>
        <end position="334"/>
    </location>
</feature>
<feature type="domain" description="C2H2-type" evidence="8">
    <location>
        <begin position="461"/>
        <end position="483"/>
    </location>
</feature>
<accession>A0A3N4IIH0</accession>
<proteinExistence type="predicted"/>
<dbReference type="PANTHER" id="PTHR14003:SF19">
    <property type="entry name" value="YY2 TRANSCRIPTION FACTOR"/>
    <property type="match status" value="1"/>
</dbReference>
<evidence type="ECO:0000256" key="3">
    <source>
        <dbReference type="ARBA" id="ARBA00022771"/>
    </source>
</evidence>
<evidence type="ECO:0000259" key="8">
    <source>
        <dbReference type="PROSITE" id="PS50157"/>
    </source>
</evidence>
<evidence type="ECO:0000313" key="9">
    <source>
        <dbReference type="EMBL" id="RPA85629.1"/>
    </source>
</evidence>
<sequence>MDTSPFFYYNPDSHSNPHGQFLPHPNSPVCQPSTPVLASSEPSSCGLPYPSALMGSSKPANTHLKPTLHVPTPRNSFSIEQFKQSHGLPTPSSPTMMAADCNDFFFVPPTPSLSISSSNSSDSGSPCMSSAVLMTPQDSHWSMDDNQMSGTITPLELHFHSNEHTPPMTPSYFSVNPQFLRSSSSPSILLSAANCPSLSPAGESQELDFCDPRNLTYPTPSPGPSGPSFSELNIALSAVERLPEIKCEDSAFSPAFHFNEFSDSEEDIFGMSLDENDTTNLAQLQRSFEDSEYDSITDNDSVFDDGYLSLPSPPASSRQGSAQPFRREKKRGSKRVKTEFDFDADLDMDEIIMQARQGGVQEHSTVENAFLNTFDSSCSMTSSASTSCSVTPAPTDMSSCESNGESAAPRAPVVRRGRKQSLTEDPSKTFVCHIPSCGRRFRRQEHLKRHFRSLHTQDKPFSCSECGKKFSRSDNLSQHTRIHGPGAIVMDLLEEGDIVGADGAIKREDGREVGRMLMSPSEVASTLKEKLAGESKKMRRKRRRDESEC</sequence>
<keyword evidence="4" id="KW-0862">Zinc</keyword>
<dbReference type="GO" id="GO:0000981">
    <property type="term" value="F:DNA-binding transcription factor activity, RNA polymerase II-specific"/>
    <property type="evidence" value="ECO:0007669"/>
    <property type="project" value="TreeGrafter"/>
</dbReference>
<organism evidence="9 10">
    <name type="scientific">Ascobolus immersus RN42</name>
    <dbReference type="NCBI Taxonomy" id="1160509"/>
    <lineage>
        <taxon>Eukaryota</taxon>
        <taxon>Fungi</taxon>
        <taxon>Dikarya</taxon>
        <taxon>Ascomycota</taxon>
        <taxon>Pezizomycotina</taxon>
        <taxon>Pezizomycetes</taxon>
        <taxon>Pezizales</taxon>
        <taxon>Ascobolaceae</taxon>
        <taxon>Ascobolus</taxon>
    </lineage>
</organism>
<evidence type="ECO:0000256" key="7">
    <source>
        <dbReference type="SAM" id="MobiDB-lite"/>
    </source>
</evidence>
<dbReference type="AlphaFoldDB" id="A0A3N4IIH0"/>
<feature type="region of interest" description="Disordered" evidence="7">
    <location>
        <begin position="399"/>
        <end position="422"/>
    </location>
</feature>
<reference evidence="9 10" key="1">
    <citation type="journal article" date="2018" name="Nat. Ecol. Evol.">
        <title>Pezizomycetes genomes reveal the molecular basis of ectomycorrhizal truffle lifestyle.</title>
        <authorList>
            <person name="Murat C."/>
            <person name="Payen T."/>
            <person name="Noel B."/>
            <person name="Kuo A."/>
            <person name="Morin E."/>
            <person name="Chen J."/>
            <person name="Kohler A."/>
            <person name="Krizsan K."/>
            <person name="Balestrini R."/>
            <person name="Da Silva C."/>
            <person name="Montanini B."/>
            <person name="Hainaut M."/>
            <person name="Levati E."/>
            <person name="Barry K.W."/>
            <person name="Belfiori B."/>
            <person name="Cichocki N."/>
            <person name="Clum A."/>
            <person name="Dockter R.B."/>
            <person name="Fauchery L."/>
            <person name="Guy J."/>
            <person name="Iotti M."/>
            <person name="Le Tacon F."/>
            <person name="Lindquist E.A."/>
            <person name="Lipzen A."/>
            <person name="Malagnac F."/>
            <person name="Mello A."/>
            <person name="Molinier V."/>
            <person name="Miyauchi S."/>
            <person name="Poulain J."/>
            <person name="Riccioni C."/>
            <person name="Rubini A."/>
            <person name="Sitrit Y."/>
            <person name="Splivallo R."/>
            <person name="Traeger S."/>
            <person name="Wang M."/>
            <person name="Zifcakova L."/>
            <person name="Wipf D."/>
            <person name="Zambonelli A."/>
            <person name="Paolocci F."/>
            <person name="Nowrousian M."/>
            <person name="Ottonello S."/>
            <person name="Baldrian P."/>
            <person name="Spatafora J.W."/>
            <person name="Henrissat B."/>
            <person name="Nagy L.G."/>
            <person name="Aury J.M."/>
            <person name="Wincker P."/>
            <person name="Grigoriev I.V."/>
            <person name="Bonfante P."/>
            <person name="Martin F.M."/>
        </authorList>
    </citation>
    <scope>NUCLEOTIDE SEQUENCE [LARGE SCALE GENOMIC DNA]</scope>
    <source>
        <strain evidence="9 10">RN42</strain>
    </source>
</reference>
<keyword evidence="10" id="KW-1185">Reference proteome</keyword>
<name>A0A3N4IIH0_ASCIM</name>
<keyword evidence="2" id="KW-0677">Repeat</keyword>
<evidence type="ECO:0000256" key="5">
    <source>
        <dbReference type="ARBA" id="ARBA00044085"/>
    </source>
</evidence>
<evidence type="ECO:0000256" key="6">
    <source>
        <dbReference type="PROSITE-ProRule" id="PRU00042"/>
    </source>
</evidence>
<feature type="domain" description="C2H2-type" evidence="8">
    <location>
        <begin position="430"/>
        <end position="460"/>
    </location>
</feature>
<dbReference type="InterPro" id="IPR013087">
    <property type="entry name" value="Znf_C2H2_type"/>
</dbReference>
<feature type="region of interest" description="Disordered" evidence="7">
    <location>
        <begin position="521"/>
        <end position="549"/>
    </location>
</feature>
<evidence type="ECO:0000313" key="10">
    <source>
        <dbReference type="Proteomes" id="UP000275078"/>
    </source>
</evidence>
<dbReference type="EMBL" id="ML119653">
    <property type="protein sequence ID" value="RPA85629.1"/>
    <property type="molecule type" value="Genomic_DNA"/>
</dbReference>
<evidence type="ECO:0000256" key="4">
    <source>
        <dbReference type="ARBA" id="ARBA00022833"/>
    </source>
</evidence>
<dbReference type="PROSITE" id="PS00028">
    <property type="entry name" value="ZINC_FINGER_C2H2_1"/>
    <property type="match status" value="2"/>
</dbReference>
<keyword evidence="1" id="KW-0479">Metal-binding</keyword>
<dbReference type="FunFam" id="3.30.160.60:FF:000414">
    <property type="entry name" value="Zinc finger protein 398"/>
    <property type="match status" value="1"/>
</dbReference>
<feature type="compositionally biased region" description="Basic and acidic residues" evidence="7">
    <location>
        <begin position="527"/>
        <end position="536"/>
    </location>
</feature>
<dbReference type="GO" id="GO:0005667">
    <property type="term" value="C:transcription regulator complex"/>
    <property type="evidence" value="ECO:0007669"/>
    <property type="project" value="TreeGrafter"/>
</dbReference>
<evidence type="ECO:0000256" key="1">
    <source>
        <dbReference type="ARBA" id="ARBA00022723"/>
    </source>
</evidence>
<dbReference type="InterPro" id="IPR036236">
    <property type="entry name" value="Znf_C2H2_sf"/>
</dbReference>
<evidence type="ECO:0000256" key="2">
    <source>
        <dbReference type="ARBA" id="ARBA00022737"/>
    </source>
</evidence>
<dbReference type="SMART" id="SM00355">
    <property type="entry name" value="ZnF_C2H2"/>
    <property type="match status" value="2"/>
</dbReference>
<keyword evidence="3 6" id="KW-0863">Zinc-finger</keyword>
<dbReference type="STRING" id="1160509.A0A3N4IIH0"/>
<dbReference type="Gene3D" id="3.30.160.60">
    <property type="entry name" value="Classic Zinc Finger"/>
    <property type="match status" value="2"/>
</dbReference>
<gene>
    <name evidence="9" type="ORF">BJ508DRAFT_302884</name>
</gene>
<dbReference type="SUPFAM" id="SSF57667">
    <property type="entry name" value="beta-beta-alpha zinc fingers"/>
    <property type="match status" value="1"/>
</dbReference>
<dbReference type="Pfam" id="PF00096">
    <property type="entry name" value="zf-C2H2"/>
    <property type="match status" value="2"/>
</dbReference>
<dbReference type="GO" id="GO:0008270">
    <property type="term" value="F:zinc ion binding"/>
    <property type="evidence" value="ECO:0007669"/>
    <property type="project" value="UniProtKB-KW"/>
</dbReference>
<dbReference type="PANTHER" id="PTHR14003">
    <property type="entry name" value="TRANSCRIPTIONAL REPRESSOR PROTEIN YY"/>
    <property type="match status" value="1"/>
</dbReference>
<protein>
    <recommendedName>
        <fullName evidence="5">C2H2 type master regulator of conidiophore development brlA</fullName>
    </recommendedName>
</protein>
<dbReference type="GO" id="GO:0000785">
    <property type="term" value="C:chromatin"/>
    <property type="evidence" value="ECO:0007669"/>
    <property type="project" value="TreeGrafter"/>
</dbReference>
<dbReference type="Proteomes" id="UP000275078">
    <property type="component" value="Unassembled WGS sequence"/>
</dbReference>
<dbReference type="PROSITE" id="PS50157">
    <property type="entry name" value="ZINC_FINGER_C2H2_2"/>
    <property type="match status" value="2"/>
</dbReference>
<dbReference type="OrthoDB" id="654211at2759"/>
<dbReference type="GO" id="GO:0000978">
    <property type="term" value="F:RNA polymerase II cis-regulatory region sequence-specific DNA binding"/>
    <property type="evidence" value="ECO:0007669"/>
    <property type="project" value="TreeGrafter"/>
</dbReference>